<dbReference type="GO" id="GO:0006513">
    <property type="term" value="P:protein monoubiquitination"/>
    <property type="evidence" value="ECO:0007669"/>
    <property type="project" value="TreeGrafter"/>
</dbReference>
<dbReference type="InterPro" id="IPR043003">
    <property type="entry name" value="FANCL_d3_sf"/>
</dbReference>
<dbReference type="GO" id="GO:0061630">
    <property type="term" value="F:ubiquitin protein ligase activity"/>
    <property type="evidence" value="ECO:0007669"/>
    <property type="project" value="TreeGrafter"/>
</dbReference>
<proteinExistence type="predicted"/>
<dbReference type="GO" id="GO:0008270">
    <property type="term" value="F:zinc ion binding"/>
    <property type="evidence" value="ECO:0007669"/>
    <property type="project" value="UniProtKB-KW"/>
</dbReference>
<comment type="caution">
    <text evidence="5">The sequence shown here is derived from an EMBL/GenBank/DDBJ whole genome shotgun (WGS) entry which is preliminary data.</text>
</comment>
<dbReference type="GO" id="GO:0036297">
    <property type="term" value="P:interstrand cross-link repair"/>
    <property type="evidence" value="ECO:0007669"/>
    <property type="project" value="InterPro"/>
</dbReference>
<dbReference type="InterPro" id="IPR026850">
    <property type="entry name" value="FANCL_C"/>
</dbReference>
<keyword evidence="2" id="KW-0862">Zinc</keyword>
<feature type="domain" description="RING-type" evidence="4">
    <location>
        <begin position="136"/>
        <end position="192"/>
    </location>
</feature>
<evidence type="ECO:0000256" key="1">
    <source>
        <dbReference type="ARBA" id="ARBA00022771"/>
    </source>
</evidence>
<dbReference type="InterPro" id="IPR044037">
    <property type="entry name" value="FANCL_d3"/>
</dbReference>
<organism evidence="5 6">
    <name type="scientific">Aphis craccivora</name>
    <name type="common">Cowpea aphid</name>
    <dbReference type="NCBI Taxonomy" id="307492"/>
    <lineage>
        <taxon>Eukaryota</taxon>
        <taxon>Metazoa</taxon>
        <taxon>Ecdysozoa</taxon>
        <taxon>Arthropoda</taxon>
        <taxon>Hexapoda</taxon>
        <taxon>Insecta</taxon>
        <taxon>Pterygota</taxon>
        <taxon>Neoptera</taxon>
        <taxon>Paraneoptera</taxon>
        <taxon>Hemiptera</taxon>
        <taxon>Sternorrhyncha</taxon>
        <taxon>Aphidomorpha</taxon>
        <taxon>Aphidoidea</taxon>
        <taxon>Aphididae</taxon>
        <taxon>Aphidini</taxon>
        <taxon>Aphis</taxon>
        <taxon>Aphis</taxon>
    </lineage>
</organism>
<dbReference type="CDD" id="cd23832">
    <property type="entry name" value="DRWD-C_FANCL"/>
    <property type="match status" value="1"/>
</dbReference>
<dbReference type="PANTHER" id="PTHR13206:SF0">
    <property type="entry name" value="E3 UBIQUITIN-PROTEIN LIGASE FANCL"/>
    <property type="match status" value="1"/>
</dbReference>
<name>A0A6G0YUL9_APHCR</name>
<dbReference type="InterPro" id="IPR013083">
    <property type="entry name" value="Znf_RING/FYVE/PHD"/>
</dbReference>
<dbReference type="InterPro" id="IPR026848">
    <property type="entry name" value="Fancl"/>
</dbReference>
<dbReference type="PROSITE" id="PS50089">
    <property type="entry name" value="ZF_RING_2"/>
    <property type="match status" value="1"/>
</dbReference>
<dbReference type="PANTHER" id="PTHR13206">
    <property type="entry name" value="UBIQUITIN LIGASE PROTEIN PHF9 FANCONI ANEMIA GROUP L PROTEIN"/>
    <property type="match status" value="1"/>
</dbReference>
<dbReference type="Proteomes" id="UP000478052">
    <property type="component" value="Unassembled WGS sequence"/>
</dbReference>
<dbReference type="AlphaFoldDB" id="A0A6G0YUL9"/>
<keyword evidence="1 3" id="KW-0479">Metal-binding</keyword>
<sequence length="207" mass="24258">MNTITNLFEMFKNVINELNNFWNVYNEIITTCNTIGSYTFKDVYYKIPIDSHVYVEVEVDPLNPLNCPKFNLHGLPASIEKFQERLNEINPYLIWSTDNSFKENILNVFQITTLQLQYEEEDPEHYIASQNDLNCCYICYDQLDTAIKKQTKLCINEKCDALYHMSCICEWLLNSGSTPMFEHLQGKCPQCEEDMLVALENFDLIKT</sequence>
<dbReference type="SUPFAM" id="SSF57850">
    <property type="entry name" value="RING/U-box"/>
    <property type="match status" value="1"/>
</dbReference>
<keyword evidence="6" id="KW-1185">Reference proteome</keyword>
<dbReference type="Pfam" id="PF11793">
    <property type="entry name" value="FANCL_C"/>
    <property type="match status" value="1"/>
</dbReference>
<evidence type="ECO:0000256" key="2">
    <source>
        <dbReference type="ARBA" id="ARBA00022833"/>
    </source>
</evidence>
<reference evidence="5 6" key="1">
    <citation type="submission" date="2019-08" db="EMBL/GenBank/DDBJ databases">
        <title>Whole genome of Aphis craccivora.</title>
        <authorList>
            <person name="Voronova N.V."/>
            <person name="Shulinski R.S."/>
            <person name="Bandarenka Y.V."/>
            <person name="Zhorov D.G."/>
            <person name="Warner D."/>
        </authorList>
    </citation>
    <scope>NUCLEOTIDE SEQUENCE [LARGE SCALE GENOMIC DNA]</scope>
    <source>
        <strain evidence="5">180601</strain>
        <tissue evidence="5">Whole Body</tissue>
    </source>
</reference>
<dbReference type="Gene3D" id="3.30.40.10">
    <property type="entry name" value="Zinc/RING finger domain, C3HC4 (zinc finger)"/>
    <property type="match status" value="1"/>
</dbReference>
<dbReference type="InterPro" id="IPR001841">
    <property type="entry name" value="Znf_RING"/>
</dbReference>
<evidence type="ECO:0000259" key="4">
    <source>
        <dbReference type="PROSITE" id="PS50089"/>
    </source>
</evidence>
<keyword evidence="1 3" id="KW-0863">Zinc-finger</keyword>
<evidence type="ECO:0000313" key="5">
    <source>
        <dbReference type="EMBL" id="KAF0761678.1"/>
    </source>
</evidence>
<gene>
    <name evidence="5" type="ORF">FWK35_00012882</name>
</gene>
<dbReference type="GO" id="GO:0043240">
    <property type="term" value="C:Fanconi anaemia nuclear complex"/>
    <property type="evidence" value="ECO:0007669"/>
    <property type="project" value="InterPro"/>
</dbReference>
<dbReference type="Pfam" id="PF18891">
    <property type="entry name" value="FANCL_d3"/>
    <property type="match status" value="1"/>
</dbReference>
<dbReference type="OrthoDB" id="10263265at2759"/>
<accession>A0A6G0YUL9</accession>
<evidence type="ECO:0000256" key="3">
    <source>
        <dbReference type="PROSITE-ProRule" id="PRU00175"/>
    </source>
</evidence>
<dbReference type="SMART" id="SM01197">
    <property type="entry name" value="FANCL_C"/>
    <property type="match status" value="1"/>
</dbReference>
<dbReference type="EMBL" id="VUJU01002327">
    <property type="protein sequence ID" value="KAF0761678.1"/>
    <property type="molecule type" value="Genomic_DNA"/>
</dbReference>
<evidence type="ECO:0000313" key="6">
    <source>
        <dbReference type="Proteomes" id="UP000478052"/>
    </source>
</evidence>
<protein>
    <submittedName>
        <fullName evidence="5">E3 ubiquitin-protein ligase FANCL</fullName>
    </submittedName>
</protein>
<dbReference type="Gene3D" id="3.10.110.20">
    <property type="entry name" value="RWD domain-like"/>
    <property type="match status" value="1"/>
</dbReference>